<organism evidence="5 6">
    <name type="scientific">Allopontixanthobacter sediminis</name>
    <dbReference type="NCBI Taxonomy" id="1689985"/>
    <lineage>
        <taxon>Bacteria</taxon>
        <taxon>Pseudomonadati</taxon>
        <taxon>Pseudomonadota</taxon>
        <taxon>Alphaproteobacteria</taxon>
        <taxon>Sphingomonadales</taxon>
        <taxon>Erythrobacteraceae</taxon>
        <taxon>Allopontixanthobacter</taxon>
    </lineage>
</organism>
<dbReference type="CDD" id="cd04301">
    <property type="entry name" value="NAT_SF"/>
    <property type="match status" value="1"/>
</dbReference>
<gene>
    <name evidence="5" type="ORF">GRI65_13500</name>
</gene>
<keyword evidence="6" id="KW-1185">Reference proteome</keyword>
<keyword evidence="2" id="KW-0012">Acyltransferase</keyword>
<dbReference type="GO" id="GO:0016747">
    <property type="term" value="F:acyltransferase activity, transferring groups other than amino-acyl groups"/>
    <property type="evidence" value="ECO:0007669"/>
    <property type="project" value="InterPro"/>
</dbReference>
<name>A0A845B475_9SPHN</name>
<dbReference type="EMBL" id="WTYL01000003">
    <property type="protein sequence ID" value="MXP45465.1"/>
    <property type="molecule type" value="Genomic_DNA"/>
</dbReference>
<keyword evidence="1 5" id="KW-0808">Transferase</keyword>
<sequence>MFYRSIRLFLRPVWPEDWQDIWQGIADEGITRNLATAPWPYTRDHARSFVSLSRDPAFPSFLLTRPSHGGAVIGCAGLGDQGGKAELGYWIARPYWGQGYATEAAKAVLEIARMLGHDQVVASHFLDNPASGKVLRKAGFRPTGRVEPHRCVARGEDADAAVYLCDLDEDSRMPQRAA</sequence>
<dbReference type="RefSeq" id="WP_160757056.1">
    <property type="nucleotide sequence ID" value="NZ_WTYL01000003.1"/>
</dbReference>
<dbReference type="AlphaFoldDB" id="A0A845B475"/>
<evidence type="ECO:0000256" key="2">
    <source>
        <dbReference type="ARBA" id="ARBA00023315"/>
    </source>
</evidence>
<evidence type="ECO:0000256" key="3">
    <source>
        <dbReference type="ARBA" id="ARBA00038502"/>
    </source>
</evidence>
<protein>
    <submittedName>
        <fullName evidence="5">GNAT family N-acetyltransferase</fullName>
    </submittedName>
</protein>
<proteinExistence type="inferred from homology"/>
<dbReference type="Proteomes" id="UP000431922">
    <property type="component" value="Unassembled WGS sequence"/>
</dbReference>
<comment type="caution">
    <text evidence="5">The sequence shown here is derived from an EMBL/GenBank/DDBJ whole genome shotgun (WGS) entry which is preliminary data.</text>
</comment>
<evidence type="ECO:0000313" key="6">
    <source>
        <dbReference type="Proteomes" id="UP000431922"/>
    </source>
</evidence>
<dbReference type="Pfam" id="PF13302">
    <property type="entry name" value="Acetyltransf_3"/>
    <property type="match status" value="1"/>
</dbReference>
<dbReference type="InterPro" id="IPR016181">
    <property type="entry name" value="Acyl_CoA_acyltransferase"/>
</dbReference>
<reference evidence="5 6" key="1">
    <citation type="submission" date="2019-12" db="EMBL/GenBank/DDBJ databases">
        <title>Genomic-based taxomic classification of the family Erythrobacteraceae.</title>
        <authorList>
            <person name="Xu L."/>
        </authorList>
    </citation>
    <scope>NUCLEOTIDE SEQUENCE [LARGE SCALE GENOMIC DNA]</scope>
    <source>
        <strain evidence="5 6">KCTC 42453</strain>
    </source>
</reference>
<dbReference type="InterPro" id="IPR000182">
    <property type="entry name" value="GNAT_dom"/>
</dbReference>
<dbReference type="OrthoDB" id="9804153at2"/>
<evidence type="ECO:0000256" key="1">
    <source>
        <dbReference type="ARBA" id="ARBA00022679"/>
    </source>
</evidence>
<dbReference type="Gene3D" id="3.40.630.30">
    <property type="match status" value="1"/>
</dbReference>
<dbReference type="InterPro" id="IPR051531">
    <property type="entry name" value="N-acetyltransferase"/>
</dbReference>
<dbReference type="PANTHER" id="PTHR43792">
    <property type="entry name" value="GNAT FAMILY, PUTATIVE (AFU_ORTHOLOGUE AFUA_3G00765)-RELATED-RELATED"/>
    <property type="match status" value="1"/>
</dbReference>
<dbReference type="PANTHER" id="PTHR43792:SF8">
    <property type="entry name" value="[RIBOSOMAL PROTEIN US5]-ALANINE N-ACETYLTRANSFERASE"/>
    <property type="match status" value="1"/>
</dbReference>
<comment type="similarity">
    <text evidence="3">Belongs to the acetyltransferase family. RimJ subfamily.</text>
</comment>
<dbReference type="PROSITE" id="PS51186">
    <property type="entry name" value="GNAT"/>
    <property type="match status" value="1"/>
</dbReference>
<evidence type="ECO:0000313" key="5">
    <source>
        <dbReference type="EMBL" id="MXP45465.1"/>
    </source>
</evidence>
<evidence type="ECO:0000259" key="4">
    <source>
        <dbReference type="PROSITE" id="PS51186"/>
    </source>
</evidence>
<feature type="domain" description="N-acetyltransferase" evidence="4">
    <location>
        <begin position="8"/>
        <end position="168"/>
    </location>
</feature>
<dbReference type="SUPFAM" id="SSF55729">
    <property type="entry name" value="Acyl-CoA N-acyltransferases (Nat)"/>
    <property type="match status" value="1"/>
</dbReference>
<accession>A0A845B475</accession>